<dbReference type="InterPro" id="IPR051687">
    <property type="entry name" value="Peroxisomal_Beta-Oxidation"/>
</dbReference>
<protein>
    <submittedName>
        <fullName evidence="7">SDR family NAD(P)-dependent oxidoreductase</fullName>
    </submittedName>
</protein>
<dbReference type="Proteomes" id="UP000275137">
    <property type="component" value="Unassembled WGS sequence"/>
</dbReference>
<evidence type="ECO:0000256" key="3">
    <source>
        <dbReference type="ARBA" id="ARBA00006484"/>
    </source>
</evidence>
<dbReference type="Gene3D" id="3.40.50.720">
    <property type="entry name" value="NAD(P)-binding Rossmann-like Domain"/>
    <property type="match status" value="1"/>
</dbReference>
<dbReference type="InterPro" id="IPR002347">
    <property type="entry name" value="SDR_fam"/>
</dbReference>
<name>A0A3N0V2T0_9PROT</name>
<evidence type="ECO:0000256" key="5">
    <source>
        <dbReference type="ARBA" id="ARBA00023140"/>
    </source>
</evidence>
<dbReference type="GO" id="GO:0016491">
    <property type="term" value="F:oxidoreductase activity"/>
    <property type="evidence" value="ECO:0007669"/>
    <property type="project" value="UniProtKB-KW"/>
</dbReference>
<dbReference type="GO" id="GO:0006635">
    <property type="term" value="P:fatty acid beta-oxidation"/>
    <property type="evidence" value="ECO:0007669"/>
    <property type="project" value="UniProtKB-UniPathway"/>
</dbReference>
<proteinExistence type="inferred from homology"/>
<evidence type="ECO:0000313" key="8">
    <source>
        <dbReference type="Proteomes" id="UP000275137"/>
    </source>
</evidence>
<keyword evidence="8" id="KW-1185">Reference proteome</keyword>
<dbReference type="Gene3D" id="3.10.129.10">
    <property type="entry name" value="Hotdog Thioesterase"/>
    <property type="match status" value="1"/>
</dbReference>
<comment type="similarity">
    <text evidence="3">Belongs to the short-chain dehydrogenases/reductases (SDR) family.</text>
</comment>
<dbReference type="RefSeq" id="WP_123236895.1">
    <property type="nucleotide sequence ID" value="NZ_RJVP01000002.1"/>
</dbReference>
<dbReference type="PANTHER" id="PTHR45024">
    <property type="entry name" value="DEHYDROGENASES, SHORT CHAIN"/>
    <property type="match status" value="1"/>
</dbReference>
<dbReference type="UniPathway" id="UPA00659"/>
<feature type="domain" description="MaoC-like" evidence="6">
    <location>
        <begin position="9"/>
        <end position="88"/>
    </location>
</feature>
<comment type="subcellular location">
    <subcellularLocation>
        <location evidence="1">Peroxisome</location>
    </subcellularLocation>
</comment>
<accession>A0A3N0V2T0</accession>
<dbReference type="Pfam" id="PF01575">
    <property type="entry name" value="MaoC_dehydratas"/>
    <property type="match status" value="1"/>
</dbReference>
<dbReference type="InterPro" id="IPR036291">
    <property type="entry name" value="NAD(P)-bd_dom_sf"/>
</dbReference>
<dbReference type="InterPro" id="IPR029069">
    <property type="entry name" value="HotDog_dom_sf"/>
</dbReference>
<keyword evidence="5" id="KW-0576">Peroxisome</keyword>
<evidence type="ECO:0000313" key="7">
    <source>
        <dbReference type="EMBL" id="ROH87090.1"/>
    </source>
</evidence>
<comment type="pathway">
    <text evidence="2">Lipid metabolism; fatty acid beta-oxidation.</text>
</comment>
<dbReference type="AlphaFoldDB" id="A0A3N0V2T0"/>
<sequence length="468" mass="50121">MTSRSYLTSDQDRFAELSGDFNPLHVDPVHARRLMFGAAAVHGVHNLLWSLEVWAANGEGPVTLQSVNAAFTKPVAVGTTVRCATRSSEPTRERLQLFIGDDVVAKVDFTWAPAENGHPAAESGAFTKQMPDEHSEYAELSGQLPLIMDSSLATEMFPNLMRRCSPRQIAALLASTKMVGMHCPGLHSVFSELNIKFTPEAAASGFAYRVTRHDPRFSMLSIELSGEVAGSVTAFVRPKPRDQASFANLSALVSASAFAGQRAVVVGGSRGLGEVVAKLLAAGGAEVMITYHQGATDAAAICDEINQAGGKAASCAYNVLLASDTPHETLSTWGATHLYYFATPHISTGKRGRFSMPLYEKFSAYYAGGLSSTLNVLGVKQLKAVYCPSSVFIDTPPDTLLEYSAAKATAEFVCSSLQKQHGMVYQLFMPRLPKMDTDQTASFGEASGLDPSQVMAQSLLDIHLPVSA</sequence>
<dbReference type="Pfam" id="PF00106">
    <property type="entry name" value="adh_short"/>
    <property type="match status" value="1"/>
</dbReference>
<dbReference type="InterPro" id="IPR002539">
    <property type="entry name" value="MaoC-like_dom"/>
</dbReference>
<comment type="caution">
    <text evidence="7">The sequence shown here is derived from an EMBL/GenBank/DDBJ whole genome shotgun (WGS) entry which is preliminary data.</text>
</comment>
<evidence type="ECO:0000256" key="1">
    <source>
        <dbReference type="ARBA" id="ARBA00004275"/>
    </source>
</evidence>
<evidence type="ECO:0000256" key="2">
    <source>
        <dbReference type="ARBA" id="ARBA00005005"/>
    </source>
</evidence>
<dbReference type="EMBL" id="RJVP01000002">
    <property type="protein sequence ID" value="ROH87090.1"/>
    <property type="molecule type" value="Genomic_DNA"/>
</dbReference>
<dbReference type="SUPFAM" id="SSF54637">
    <property type="entry name" value="Thioesterase/thiol ester dehydrase-isomerase"/>
    <property type="match status" value="1"/>
</dbReference>
<evidence type="ECO:0000256" key="4">
    <source>
        <dbReference type="ARBA" id="ARBA00023002"/>
    </source>
</evidence>
<dbReference type="SUPFAM" id="SSF51735">
    <property type="entry name" value="NAD(P)-binding Rossmann-fold domains"/>
    <property type="match status" value="1"/>
</dbReference>
<evidence type="ECO:0000259" key="6">
    <source>
        <dbReference type="Pfam" id="PF01575"/>
    </source>
</evidence>
<keyword evidence="4" id="KW-0560">Oxidoreductase</keyword>
<organism evidence="7 8">
    <name type="scientific">Pseudomethylobacillus aquaticus</name>
    <dbReference type="NCBI Taxonomy" id="2676064"/>
    <lineage>
        <taxon>Bacteria</taxon>
        <taxon>Pseudomonadati</taxon>
        <taxon>Pseudomonadota</taxon>
        <taxon>Betaproteobacteria</taxon>
        <taxon>Nitrosomonadales</taxon>
        <taxon>Methylophilaceae</taxon>
        <taxon>Pseudomethylobacillus</taxon>
    </lineage>
</organism>
<dbReference type="PANTHER" id="PTHR45024:SF2">
    <property type="entry name" value="SCP2 DOMAIN-CONTAINING PROTEIN"/>
    <property type="match status" value="1"/>
</dbReference>
<gene>
    <name evidence="7" type="ORF">ED236_05275</name>
</gene>
<reference evidence="7 8" key="1">
    <citation type="submission" date="2018-10" db="EMBL/GenBank/DDBJ databases">
        <authorList>
            <person name="Chen W.-M."/>
        </authorList>
    </citation>
    <scope>NUCLEOTIDE SEQUENCE [LARGE SCALE GENOMIC DNA]</scope>
    <source>
        <strain evidence="7 8">H-5</strain>
    </source>
</reference>
<dbReference type="GO" id="GO:0004300">
    <property type="term" value="F:enoyl-CoA hydratase activity"/>
    <property type="evidence" value="ECO:0007669"/>
    <property type="project" value="UniProtKB-ARBA"/>
</dbReference>